<dbReference type="PANTHER" id="PTHR13696">
    <property type="entry name" value="P-LOOP CONTAINING NUCLEOSIDE TRIPHOSPHATE HYDROLASE"/>
    <property type="match status" value="1"/>
</dbReference>
<evidence type="ECO:0000313" key="3">
    <source>
        <dbReference type="Proteomes" id="UP000641741"/>
    </source>
</evidence>
<dbReference type="SUPFAM" id="SSF52540">
    <property type="entry name" value="P-loop containing nucleoside triphosphate hydrolases"/>
    <property type="match status" value="1"/>
</dbReference>
<accession>A0ABR7GQU5</accession>
<protein>
    <submittedName>
        <fullName evidence="2">ParA family protein</fullName>
    </submittedName>
</protein>
<dbReference type="EMBL" id="JACOPK010000014">
    <property type="protein sequence ID" value="MBC5696681.1"/>
    <property type="molecule type" value="Genomic_DNA"/>
</dbReference>
<dbReference type="Proteomes" id="UP000641741">
    <property type="component" value="Unassembled WGS sequence"/>
</dbReference>
<dbReference type="InterPro" id="IPR025669">
    <property type="entry name" value="AAA_dom"/>
</dbReference>
<sequence length="253" mass="27423">MTILAIANQKGGVGKTTTACTLAYMAAHDGKHVMLIDADAQCNSTDTSRAQSDGVSTLYDLIINKDSEDCVQHTPYGYDIIAGDPLLRDADKMLSGFADVFVLKEQMEAAKLDYDLIIIDTPPALGTLLMASLTAATTVLVPMTADRYAAQGISRLARSIADTQKYTNQGLSCCGVLLTRKGRPTTLSREIEAGLPELAEQLGTTVLETAIRETVRVREAQAARQPLMEWNDTCTAAQDYRALYDELKRKGVL</sequence>
<feature type="domain" description="AAA" evidence="1">
    <location>
        <begin position="1"/>
        <end position="172"/>
    </location>
</feature>
<gene>
    <name evidence="2" type="ORF">H8S02_12165</name>
</gene>
<dbReference type="Pfam" id="PF13614">
    <property type="entry name" value="AAA_31"/>
    <property type="match status" value="1"/>
</dbReference>
<dbReference type="PIRSF" id="PIRSF009320">
    <property type="entry name" value="Nuc_binding_HP_1000"/>
    <property type="match status" value="1"/>
</dbReference>
<evidence type="ECO:0000259" key="1">
    <source>
        <dbReference type="Pfam" id="PF13614"/>
    </source>
</evidence>
<name>A0ABR7GQU5_9FIRM</name>
<organism evidence="2 3">
    <name type="scientific">Agathobaculum hominis</name>
    <dbReference type="NCBI Taxonomy" id="2763014"/>
    <lineage>
        <taxon>Bacteria</taxon>
        <taxon>Bacillati</taxon>
        <taxon>Bacillota</taxon>
        <taxon>Clostridia</taxon>
        <taxon>Eubacteriales</taxon>
        <taxon>Butyricicoccaceae</taxon>
        <taxon>Agathobaculum</taxon>
    </lineage>
</organism>
<dbReference type="InterPro" id="IPR050678">
    <property type="entry name" value="DNA_Partitioning_ATPase"/>
</dbReference>
<evidence type="ECO:0000313" key="2">
    <source>
        <dbReference type="EMBL" id="MBC5696681.1"/>
    </source>
</evidence>
<reference evidence="2 3" key="1">
    <citation type="submission" date="2020-08" db="EMBL/GenBank/DDBJ databases">
        <title>Genome public.</title>
        <authorList>
            <person name="Liu C."/>
            <person name="Sun Q."/>
        </authorList>
    </citation>
    <scope>NUCLEOTIDE SEQUENCE [LARGE SCALE GENOMIC DNA]</scope>
    <source>
        <strain evidence="2 3">M2</strain>
    </source>
</reference>
<keyword evidence="3" id="KW-1185">Reference proteome</keyword>
<dbReference type="RefSeq" id="WP_186970746.1">
    <property type="nucleotide sequence ID" value="NZ_JACOPK010000014.1"/>
</dbReference>
<dbReference type="InterPro" id="IPR027417">
    <property type="entry name" value="P-loop_NTPase"/>
</dbReference>
<dbReference type="CDD" id="cd02042">
    <property type="entry name" value="ParAB_family"/>
    <property type="match status" value="1"/>
</dbReference>
<comment type="caution">
    <text evidence="2">The sequence shown here is derived from an EMBL/GenBank/DDBJ whole genome shotgun (WGS) entry which is preliminary data.</text>
</comment>
<proteinExistence type="predicted"/>
<dbReference type="PANTHER" id="PTHR13696:SF52">
    <property type="entry name" value="PARA FAMILY PROTEIN CT_582"/>
    <property type="match status" value="1"/>
</dbReference>
<dbReference type="Gene3D" id="3.40.50.300">
    <property type="entry name" value="P-loop containing nucleotide triphosphate hydrolases"/>
    <property type="match status" value="1"/>
</dbReference>